<dbReference type="GO" id="GO:0045944">
    <property type="term" value="P:positive regulation of transcription by RNA polymerase II"/>
    <property type="evidence" value="ECO:0007669"/>
    <property type="project" value="TreeGrafter"/>
</dbReference>
<protein>
    <recommendedName>
        <fullName evidence="4">BHLH domain-containing protein</fullName>
    </recommendedName>
</protein>
<dbReference type="Pfam" id="PF00010">
    <property type="entry name" value="HLH"/>
    <property type="match status" value="1"/>
</dbReference>
<evidence type="ECO:0000256" key="1">
    <source>
        <dbReference type="ARBA" id="ARBA00023125"/>
    </source>
</evidence>
<dbReference type="SMART" id="SM00353">
    <property type="entry name" value="HLH"/>
    <property type="match status" value="1"/>
</dbReference>
<comment type="caution">
    <text evidence="5">The sequence shown here is derived from an EMBL/GenBank/DDBJ whole genome shotgun (WGS) entry which is preliminary data.</text>
</comment>
<feature type="region of interest" description="Disordered" evidence="3">
    <location>
        <begin position="131"/>
        <end position="309"/>
    </location>
</feature>
<dbReference type="EMBL" id="JAAAIN010004638">
    <property type="protein sequence ID" value="KAG0279393.1"/>
    <property type="molecule type" value="Genomic_DNA"/>
</dbReference>
<dbReference type="PANTHER" id="PTHR10328:SF15">
    <property type="entry name" value="BHLH TRANSCRIPTION FACTOR"/>
    <property type="match status" value="1"/>
</dbReference>
<gene>
    <name evidence="5" type="ORF">BGZ97_009579</name>
</gene>
<feature type="compositionally biased region" description="Acidic residues" evidence="3">
    <location>
        <begin position="189"/>
        <end position="198"/>
    </location>
</feature>
<sequence>LRRTSHKAAEQKRRDSLKHCFDDLRQMIPNIVDKAPSKVFLLKKSFDYICTLKAEMAQRDLTIARMQAQQEFFQQACRQWFESGGGGMPDMEGWKMSEEMLDQATRRELEIAQMTAEMAEQSAAAVEAARIGNQPGGGNGGNKDGKNSASSGVSKTANGGALSQVNGSSTSVINNQHQQQRQNTSSKDDSDDDEDDDSTPTASRRSSTTTTGTMSIAPSSASSTSTSTPTIHPLSGPPSSDVQMTSAFNASSSTSSSSSFGAPQKQHQHTRSKSSRSDDEDEEDEDEEEEGDDEEEEDYEGDQEMQSVQ</sequence>
<dbReference type="OrthoDB" id="5344169at2759"/>
<dbReference type="PROSITE" id="PS50888">
    <property type="entry name" value="BHLH"/>
    <property type="match status" value="1"/>
</dbReference>
<keyword evidence="6" id="KW-1185">Reference proteome</keyword>
<evidence type="ECO:0000259" key="4">
    <source>
        <dbReference type="PROSITE" id="PS50888"/>
    </source>
</evidence>
<feature type="compositionally biased region" description="Low complexity" evidence="3">
    <location>
        <begin position="245"/>
        <end position="260"/>
    </location>
</feature>
<proteinExistence type="predicted"/>
<dbReference type="Gene3D" id="4.10.280.10">
    <property type="entry name" value="Helix-loop-helix DNA-binding domain"/>
    <property type="match status" value="1"/>
</dbReference>
<dbReference type="GO" id="GO:0003677">
    <property type="term" value="F:DNA binding"/>
    <property type="evidence" value="ECO:0007669"/>
    <property type="project" value="UniProtKB-KW"/>
</dbReference>
<dbReference type="Proteomes" id="UP000823405">
    <property type="component" value="Unassembled WGS sequence"/>
</dbReference>
<feature type="compositionally biased region" description="Low complexity" evidence="3">
    <location>
        <begin position="199"/>
        <end position="231"/>
    </location>
</feature>
<reference evidence="5" key="1">
    <citation type="journal article" date="2020" name="Fungal Divers.">
        <title>Resolving the Mortierellaceae phylogeny through synthesis of multi-gene phylogenetics and phylogenomics.</title>
        <authorList>
            <person name="Vandepol N."/>
            <person name="Liber J."/>
            <person name="Desiro A."/>
            <person name="Na H."/>
            <person name="Kennedy M."/>
            <person name="Barry K."/>
            <person name="Grigoriev I.V."/>
            <person name="Miller A.N."/>
            <person name="O'Donnell K."/>
            <person name="Stajich J.E."/>
            <person name="Bonito G."/>
        </authorList>
    </citation>
    <scope>NUCLEOTIDE SEQUENCE</scope>
    <source>
        <strain evidence="5">NVP60</strain>
    </source>
</reference>
<evidence type="ECO:0000313" key="6">
    <source>
        <dbReference type="Proteomes" id="UP000823405"/>
    </source>
</evidence>
<feature type="non-terminal residue" evidence="5">
    <location>
        <position position="1"/>
    </location>
</feature>
<dbReference type="GO" id="GO:0046983">
    <property type="term" value="F:protein dimerization activity"/>
    <property type="evidence" value="ECO:0007669"/>
    <property type="project" value="InterPro"/>
</dbReference>
<feature type="domain" description="BHLH" evidence="4">
    <location>
        <begin position="1"/>
        <end position="52"/>
    </location>
</feature>
<organism evidence="5 6">
    <name type="scientific">Linnemannia gamsii</name>
    <dbReference type="NCBI Taxonomy" id="64522"/>
    <lineage>
        <taxon>Eukaryota</taxon>
        <taxon>Fungi</taxon>
        <taxon>Fungi incertae sedis</taxon>
        <taxon>Mucoromycota</taxon>
        <taxon>Mortierellomycotina</taxon>
        <taxon>Mortierellomycetes</taxon>
        <taxon>Mortierellales</taxon>
        <taxon>Mortierellaceae</taxon>
        <taxon>Linnemannia</taxon>
    </lineage>
</organism>
<dbReference type="CDD" id="cd11405">
    <property type="entry name" value="bHLHzip_MLXIP_like"/>
    <property type="match status" value="1"/>
</dbReference>
<name>A0A9P6QKX1_9FUNG</name>
<keyword evidence="1" id="KW-0238">DNA-binding</keyword>
<dbReference type="GO" id="GO:0090575">
    <property type="term" value="C:RNA polymerase II transcription regulator complex"/>
    <property type="evidence" value="ECO:0007669"/>
    <property type="project" value="TreeGrafter"/>
</dbReference>
<dbReference type="InterPro" id="IPR011598">
    <property type="entry name" value="bHLH_dom"/>
</dbReference>
<keyword evidence="2" id="KW-0539">Nucleus</keyword>
<dbReference type="PANTHER" id="PTHR10328">
    <property type="entry name" value="PROTEIN MAX MYC-ASSOCIATED FACTOR X"/>
    <property type="match status" value="1"/>
</dbReference>
<feature type="compositionally biased region" description="Acidic residues" evidence="3">
    <location>
        <begin position="278"/>
        <end position="303"/>
    </location>
</feature>
<dbReference type="GO" id="GO:0003700">
    <property type="term" value="F:DNA-binding transcription factor activity"/>
    <property type="evidence" value="ECO:0007669"/>
    <property type="project" value="TreeGrafter"/>
</dbReference>
<accession>A0A9P6QKX1</accession>
<evidence type="ECO:0000313" key="5">
    <source>
        <dbReference type="EMBL" id="KAG0279393.1"/>
    </source>
</evidence>
<feature type="compositionally biased region" description="Polar residues" evidence="3">
    <location>
        <begin position="153"/>
        <end position="184"/>
    </location>
</feature>
<dbReference type="AlphaFoldDB" id="A0A9P6QKX1"/>
<dbReference type="SUPFAM" id="SSF47459">
    <property type="entry name" value="HLH, helix-loop-helix DNA-binding domain"/>
    <property type="match status" value="1"/>
</dbReference>
<evidence type="ECO:0000256" key="3">
    <source>
        <dbReference type="SAM" id="MobiDB-lite"/>
    </source>
</evidence>
<dbReference type="InterPro" id="IPR036638">
    <property type="entry name" value="HLH_DNA-bd_sf"/>
</dbReference>
<evidence type="ECO:0000256" key="2">
    <source>
        <dbReference type="ARBA" id="ARBA00023242"/>
    </source>
</evidence>